<reference evidence="3" key="1">
    <citation type="submission" date="2025-08" db="UniProtKB">
        <authorList>
            <consortium name="RefSeq"/>
        </authorList>
    </citation>
    <scope>IDENTIFICATION</scope>
</reference>
<evidence type="ECO:0000313" key="3">
    <source>
        <dbReference type="RefSeq" id="XP_026192897.1"/>
    </source>
</evidence>
<feature type="region of interest" description="Disordered" evidence="1">
    <location>
        <begin position="931"/>
        <end position="951"/>
    </location>
</feature>
<evidence type="ECO:0000313" key="2">
    <source>
        <dbReference type="Proteomes" id="UP000515125"/>
    </source>
</evidence>
<sequence length="951" mass="100856">MPVVSPPSQSAKSTCSEALIRMHNYKSAFLRENLLVLLGRRLAIRITQCYLVARRSHQFTTYRACAAQADPRSAAGCHWLNKSAPIIEPGPTATAEAVCVLPSSTIKGAEEAVAAGVEDATQSEWRWLAEATEDFSEEAILEELPEKEQEALLQQWLAETSQTARPVESPPEVFQVTPPASAGVSLLSDDDAWTLPSSFPRASLPSGLLAFPQSGCTYTSSAGAAGGAASVHHQAPGQEALWEVTPAATTKSGSLVVKKVAIDGERSMPAWLLRCICLAQNAAACVGSPHGAQGAHEEPQDGCAARLLLPVYDVHVASTAAYFVVEGSARCCSLAGAVLRRSSQEALRCSCGSGSDSFLRTSTHVQSPKADAGGGSTDTSSSAGPKFLGWGCVGCPRRFLWLLLCGLAWLRALRLLPSTVSPSSVYLRGPCPLRLYLAVPPLTPDVAWERGEAQQQPPGDVSWLAHQLPPSCWVPPERRAAEAAREAQPSATCSESRHETHWGPSCSPEDGEAAVVWGVGVCLLAHLLLQQHGRQTEEAQPVRVQRPKQRAQPEARLEALKREDSGSRRSLGGRLSVDAAAADEVLWPSGESLALRRRRSCGLPEDLLLLQQEREGAAAAVAAASQELVDTCEGTSAGDAGQLPASLLAAASEGAAPFMVYEANGELSSSSLLKALPQLATDPLGLRLLQLFLHAAPRARISLDDALSHPWFQEIRADIAAAGSKACSCGRGRGSSSDSTSREGEWSDIEPKRSCAAAEWVSAVARASQRSSAEAAQGEEWLLSFLDRLGLSPSRTGSATKPRPFETCSPTACCSRGCPLQQRGAYREQVNPLSAKYPTVQNRYICGKHGAFLLGSNVPPTRHYAVLGSLIPHAVVGVCCLNAPAFCCTSSSLCAISCYFNPFTPVVLESSGLPLRSRIASLGVGSSLLPGTHRTGQALPPRDYRQESMAA</sequence>
<evidence type="ECO:0000256" key="1">
    <source>
        <dbReference type="SAM" id="MobiDB-lite"/>
    </source>
</evidence>
<feature type="compositionally biased region" description="Basic and acidic residues" evidence="1">
    <location>
        <begin position="551"/>
        <end position="567"/>
    </location>
</feature>
<proteinExistence type="predicted"/>
<protein>
    <submittedName>
        <fullName evidence="3">Uncharacterized protein LOC34621086</fullName>
    </submittedName>
</protein>
<dbReference type="OrthoDB" id="354958at2759"/>
<feature type="compositionally biased region" description="Basic and acidic residues" evidence="1">
    <location>
        <begin position="942"/>
        <end position="951"/>
    </location>
</feature>
<feature type="region of interest" description="Disordered" evidence="1">
    <location>
        <begin position="535"/>
        <end position="572"/>
    </location>
</feature>
<feature type="compositionally biased region" description="Basic and acidic residues" evidence="1">
    <location>
        <begin position="740"/>
        <end position="750"/>
    </location>
</feature>
<feature type="region of interest" description="Disordered" evidence="1">
    <location>
        <begin position="728"/>
        <end position="750"/>
    </location>
</feature>
<feature type="region of interest" description="Disordered" evidence="1">
    <location>
        <begin position="478"/>
        <end position="507"/>
    </location>
</feature>
<feature type="compositionally biased region" description="Low complexity" evidence="1">
    <location>
        <begin position="728"/>
        <end position="739"/>
    </location>
</feature>
<dbReference type="Proteomes" id="UP000515125">
    <property type="component" value="Unplaced"/>
</dbReference>
<dbReference type="GeneID" id="34621086"/>
<keyword evidence="2" id="KW-1185">Reference proteome</keyword>
<dbReference type="AlphaFoldDB" id="A0A6P6RZW0"/>
<gene>
    <name evidence="3" type="primary">LOC34621086</name>
</gene>
<organism evidence="2 3">
    <name type="scientific">Cyclospora cayetanensis</name>
    <dbReference type="NCBI Taxonomy" id="88456"/>
    <lineage>
        <taxon>Eukaryota</taxon>
        <taxon>Sar</taxon>
        <taxon>Alveolata</taxon>
        <taxon>Apicomplexa</taxon>
        <taxon>Conoidasida</taxon>
        <taxon>Coccidia</taxon>
        <taxon>Eucoccidiorida</taxon>
        <taxon>Eimeriorina</taxon>
        <taxon>Eimeriidae</taxon>
        <taxon>Cyclospora</taxon>
    </lineage>
</organism>
<name>A0A6P6RZW0_9EIME</name>
<accession>A0A6P6RZW0</accession>
<dbReference type="RefSeq" id="XP_026192897.1">
    <property type="nucleotide sequence ID" value="XM_026337112.1"/>
</dbReference>